<dbReference type="PRINTS" id="PR01438">
    <property type="entry name" value="UNVRSLSTRESS"/>
</dbReference>
<name>A0A1H5H526_9ACTN</name>
<protein>
    <submittedName>
        <fullName evidence="3">Nucleotide-binding universal stress protein, UspA family</fullName>
    </submittedName>
</protein>
<proteinExistence type="inferred from homology"/>
<dbReference type="SUPFAM" id="SSF52402">
    <property type="entry name" value="Adenine nucleotide alpha hydrolases-like"/>
    <property type="match status" value="1"/>
</dbReference>
<dbReference type="RefSeq" id="WP_070029863.1">
    <property type="nucleotide sequence ID" value="NZ_FNTD01000004.1"/>
</dbReference>
<evidence type="ECO:0000313" key="3">
    <source>
        <dbReference type="EMBL" id="SEE23092.1"/>
    </source>
</evidence>
<dbReference type="PANTHER" id="PTHR46553">
    <property type="entry name" value="ADENINE NUCLEOTIDE ALPHA HYDROLASES-LIKE SUPERFAMILY PROTEIN"/>
    <property type="match status" value="1"/>
</dbReference>
<dbReference type="Pfam" id="PF00582">
    <property type="entry name" value="Usp"/>
    <property type="match status" value="1"/>
</dbReference>
<dbReference type="InterPro" id="IPR006015">
    <property type="entry name" value="Universal_stress_UspA"/>
</dbReference>
<evidence type="ECO:0000313" key="4">
    <source>
        <dbReference type="Proteomes" id="UP000182375"/>
    </source>
</evidence>
<gene>
    <name evidence="3" type="ORF">SAMN04490357_7359</name>
</gene>
<dbReference type="InterPro" id="IPR014729">
    <property type="entry name" value="Rossmann-like_a/b/a_fold"/>
</dbReference>
<dbReference type="Proteomes" id="UP000182375">
    <property type="component" value="Unassembled WGS sequence"/>
</dbReference>
<reference evidence="3 4" key="1">
    <citation type="submission" date="2016-10" db="EMBL/GenBank/DDBJ databases">
        <authorList>
            <person name="de Groot N.N."/>
        </authorList>
    </citation>
    <scope>NUCLEOTIDE SEQUENCE [LARGE SCALE GENOMIC DNA]</scope>
    <source>
        <strain evidence="3 4">DSM 40306</strain>
    </source>
</reference>
<dbReference type="GeneID" id="95516348"/>
<dbReference type="PANTHER" id="PTHR46553:SF3">
    <property type="entry name" value="ADENINE NUCLEOTIDE ALPHA HYDROLASES-LIKE SUPERFAMILY PROTEIN"/>
    <property type="match status" value="1"/>
</dbReference>
<comment type="similarity">
    <text evidence="1">Belongs to the universal stress protein A family.</text>
</comment>
<dbReference type="InterPro" id="IPR006016">
    <property type="entry name" value="UspA"/>
</dbReference>
<dbReference type="CDD" id="cd23659">
    <property type="entry name" value="USP_At3g01520-like"/>
    <property type="match status" value="1"/>
</dbReference>
<evidence type="ECO:0000256" key="1">
    <source>
        <dbReference type="ARBA" id="ARBA00008791"/>
    </source>
</evidence>
<dbReference type="EMBL" id="FNTD01000004">
    <property type="protein sequence ID" value="SEE23092.1"/>
    <property type="molecule type" value="Genomic_DNA"/>
</dbReference>
<dbReference type="AlphaFoldDB" id="A0A1H5H526"/>
<sequence length="154" mass="15946">MNNEAAAPPRIVVGVDGSEHSKAAVRWAVNQAKLIGGAVDAVLAWDLPTPWHGLVSPSEKETSDYAERMRTALDRAIDEALGPGPGRPVPLRATSVQGHPAAVLIEAAEGAELLVVGNRGRGEIRGTLLGSVGMHCVQHAPCPVVVIRGSADGT</sequence>
<accession>A0A1H5H526</accession>
<organism evidence="3 4">
    <name type="scientific">Streptomyces misionensis</name>
    <dbReference type="NCBI Taxonomy" id="67331"/>
    <lineage>
        <taxon>Bacteria</taxon>
        <taxon>Bacillati</taxon>
        <taxon>Actinomycetota</taxon>
        <taxon>Actinomycetes</taxon>
        <taxon>Kitasatosporales</taxon>
        <taxon>Streptomycetaceae</taxon>
        <taxon>Streptomyces</taxon>
    </lineage>
</organism>
<dbReference type="STRING" id="67331.SAMN04490357_7359"/>
<dbReference type="Gene3D" id="3.40.50.620">
    <property type="entry name" value="HUPs"/>
    <property type="match status" value="1"/>
</dbReference>
<evidence type="ECO:0000259" key="2">
    <source>
        <dbReference type="Pfam" id="PF00582"/>
    </source>
</evidence>
<feature type="domain" description="UspA" evidence="2">
    <location>
        <begin position="10"/>
        <end position="148"/>
    </location>
</feature>